<gene>
    <name evidence="1" type="ORF">R3P38DRAFT_3194831</name>
</gene>
<name>A0AAW0BEY2_9AGAR</name>
<dbReference type="AlphaFoldDB" id="A0AAW0BEY2"/>
<dbReference type="EMBL" id="JAWWNJ010000035">
    <property type="protein sequence ID" value="KAK7024105.1"/>
    <property type="molecule type" value="Genomic_DNA"/>
</dbReference>
<evidence type="ECO:0000313" key="1">
    <source>
        <dbReference type="EMBL" id="KAK7024105.1"/>
    </source>
</evidence>
<keyword evidence="2" id="KW-1185">Reference proteome</keyword>
<reference evidence="1 2" key="1">
    <citation type="journal article" date="2024" name="J Genomics">
        <title>Draft genome sequencing and assembly of Favolaschia claudopus CIRM-BRFM 2984 isolated from oak limbs.</title>
        <authorList>
            <person name="Navarro D."/>
            <person name="Drula E."/>
            <person name="Chaduli D."/>
            <person name="Cazenave R."/>
            <person name="Ahrendt S."/>
            <person name="Wang J."/>
            <person name="Lipzen A."/>
            <person name="Daum C."/>
            <person name="Barry K."/>
            <person name="Grigoriev I.V."/>
            <person name="Favel A."/>
            <person name="Rosso M.N."/>
            <person name="Martin F."/>
        </authorList>
    </citation>
    <scope>NUCLEOTIDE SEQUENCE [LARGE SCALE GENOMIC DNA]</scope>
    <source>
        <strain evidence="1 2">CIRM-BRFM 2984</strain>
    </source>
</reference>
<organism evidence="1 2">
    <name type="scientific">Favolaschia claudopus</name>
    <dbReference type="NCBI Taxonomy" id="2862362"/>
    <lineage>
        <taxon>Eukaryota</taxon>
        <taxon>Fungi</taxon>
        <taxon>Dikarya</taxon>
        <taxon>Basidiomycota</taxon>
        <taxon>Agaricomycotina</taxon>
        <taxon>Agaricomycetes</taxon>
        <taxon>Agaricomycetidae</taxon>
        <taxon>Agaricales</taxon>
        <taxon>Marasmiineae</taxon>
        <taxon>Mycenaceae</taxon>
        <taxon>Favolaschia</taxon>
    </lineage>
</organism>
<proteinExistence type="predicted"/>
<accession>A0AAW0BEY2</accession>
<sequence>MAFSVLFDPDLFLFAPDCGGFRSLVLQMIPTDHNYTCVVMIAESLGPEEITVDICYPEWHFQCFLTPIYSSSPQTVADFAVRMAFSVLFDPDLFLFAPDWGGFRSSVLQMIPTDHNYTCVVLIAESSGPEELAVDICHPDWHFQCFLTRIYSSSPQTAVDWAVRCSGPSS</sequence>
<comment type="caution">
    <text evidence="1">The sequence shown here is derived from an EMBL/GenBank/DDBJ whole genome shotgun (WGS) entry which is preliminary data.</text>
</comment>
<protein>
    <submittedName>
        <fullName evidence="1">Uncharacterized protein</fullName>
    </submittedName>
</protein>
<dbReference type="Proteomes" id="UP001362999">
    <property type="component" value="Unassembled WGS sequence"/>
</dbReference>
<evidence type="ECO:0000313" key="2">
    <source>
        <dbReference type="Proteomes" id="UP001362999"/>
    </source>
</evidence>